<keyword evidence="6" id="KW-1185">Reference proteome</keyword>
<proteinExistence type="predicted"/>
<feature type="compositionally biased region" description="Polar residues" evidence="3">
    <location>
        <begin position="580"/>
        <end position="590"/>
    </location>
</feature>
<dbReference type="PANTHER" id="PTHR14107">
    <property type="entry name" value="WD REPEAT PROTEIN"/>
    <property type="match status" value="1"/>
</dbReference>
<dbReference type="EnsemblMetazoa" id="PPA37745.1">
    <property type="protein sequence ID" value="PPA37745.1"/>
    <property type="gene ID" value="WBGene00276114"/>
</dbReference>
<dbReference type="SUPFAM" id="SSF69572">
    <property type="entry name" value="Activating enzymes of the ubiquitin-like proteins"/>
    <property type="match status" value="1"/>
</dbReference>
<feature type="region of interest" description="Disordered" evidence="3">
    <location>
        <begin position="461"/>
        <end position="480"/>
    </location>
</feature>
<dbReference type="InterPro" id="IPR036322">
    <property type="entry name" value="WD40_repeat_dom_sf"/>
</dbReference>
<keyword evidence="1" id="KW-0853">WD repeat</keyword>
<evidence type="ECO:0000256" key="3">
    <source>
        <dbReference type="SAM" id="MobiDB-lite"/>
    </source>
</evidence>
<reference evidence="5" key="2">
    <citation type="submission" date="2022-06" db="UniProtKB">
        <authorList>
            <consortium name="EnsemblMetazoa"/>
        </authorList>
    </citation>
    <scope>IDENTIFICATION</scope>
    <source>
        <strain evidence="5">PS312</strain>
    </source>
</reference>
<dbReference type="Proteomes" id="UP000005239">
    <property type="component" value="Unassembled WGS sequence"/>
</dbReference>
<dbReference type="InterPro" id="IPR035985">
    <property type="entry name" value="Ubiquitin-activating_enz"/>
</dbReference>
<feature type="region of interest" description="Disordered" evidence="3">
    <location>
        <begin position="616"/>
        <end position="635"/>
    </location>
</feature>
<accession>A0A2A6CRC6</accession>
<evidence type="ECO:0000256" key="1">
    <source>
        <dbReference type="ARBA" id="ARBA00022574"/>
    </source>
</evidence>
<dbReference type="GO" id="GO:0008641">
    <property type="term" value="F:ubiquitin-like modifier activating enzyme activity"/>
    <property type="evidence" value="ECO:0007669"/>
    <property type="project" value="InterPro"/>
</dbReference>
<dbReference type="PROSITE" id="PS50082">
    <property type="entry name" value="WD_REPEATS_2"/>
    <property type="match status" value="1"/>
</dbReference>
<evidence type="ECO:0000256" key="2">
    <source>
        <dbReference type="ARBA" id="ARBA00022737"/>
    </source>
</evidence>
<feature type="region of interest" description="Disordered" evidence="3">
    <location>
        <begin position="701"/>
        <end position="773"/>
    </location>
</feature>
<dbReference type="InterPro" id="IPR001680">
    <property type="entry name" value="WD40_rpt"/>
</dbReference>
<evidence type="ECO:0000313" key="6">
    <source>
        <dbReference type="Proteomes" id="UP000005239"/>
    </source>
</evidence>
<evidence type="ECO:0000313" key="5">
    <source>
        <dbReference type="EnsemblMetazoa" id="PPA37745.1"/>
    </source>
</evidence>
<protein>
    <submittedName>
        <fullName evidence="5">Wdr-20</fullName>
    </submittedName>
</protein>
<dbReference type="InterPro" id="IPR000594">
    <property type="entry name" value="ThiF_NAD_FAD-bd"/>
</dbReference>
<reference evidence="6" key="1">
    <citation type="journal article" date="2008" name="Nat. Genet.">
        <title>The Pristionchus pacificus genome provides a unique perspective on nematode lifestyle and parasitism.</title>
        <authorList>
            <person name="Dieterich C."/>
            <person name="Clifton S.W."/>
            <person name="Schuster L.N."/>
            <person name="Chinwalla A."/>
            <person name="Delehaunty K."/>
            <person name="Dinkelacker I."/>
            <person name="Fulton L."/>
            <person name="Fulton R."/>
            <person name="Godfrey J."/>
            <person name="Minx P."/>
            <person name="Mitreva M."/>
            <person name="Roeseler W."/>
            <person name="Tian H."/>
            <person name="Witte H."/>
            <person name="Yang S.P."/>
            <person name="Wilson R.K."/>
            <person name="Sommer R.J."/>
        </authorList>
    </citation>
    <scope>NUCLEOTIDE SEQUENCE [LARGE SCALE GENOMIC DNA]</scope>
    <source>
        <strain evidence="6">PS312</strain>
    </source>
</reference>
<dbReference type="InterPro" id="IPR051362">
    <property type="entry name" value="WD_repeat_creC_regulators"/>
</dbReference>
<dbReference type="Gene3D" id="3.40.50.720">
    <property type="entry name" value="NAD(P)-binding Rossmann-like Domain"/>
    <property type="match status" value="1"/>
</dbReference>
<dbReference type="SMART" id="SM00320">
    <property type="entry name" value="WD40"/>
    <property type="match status" value="4"/>
</dbReference>
<organism evidence="5 6">
    <name type="scientific">Pristionchus pacificus</name>
    <name type="common">Parasitic nematode worm</name>
    <dbReference type="NCBI Taxonomy" id="54126"/>
    <lineage>
        <taxon>Eukaryota</taxon>
        <taxon>Metazoa</taxon>
        <taxon>Ecdysozoa</taxon>
        <taxon>Nematoda</taxon>
        <taxon>Chromadorea</taxon>
        <taxon>Rhabditida</taxon>
        <taxon>Rhabditina</taxon>
        <taxon>Diplogasteromorpha</taxon>
        <taxon>Diplogasteroidea</taxon>
        <taxon>Neodiplogasteridae</taxon>
        <taxon>Pristionchus</taxon>
    </lineage>
</organism>
<dbReference type="InterPro" id="IPR015943">
    <property type="entry name" value="WD40/YVTN_repeat-like_dom_sf"/>
</dbReference>
<dbReference type="AlphaFoldDB" id="A0A2A6CRC6"/>
<dbReference type="Pfam" id="PF00899">
    <property type="entry name" value="ThiF"/>
    <property type="match status" value="1"/>
</dbReference>
<name>A0A2A6CRC6_PRIPA</name>
<feature type="region of interest" description="Disordered" evidence="3">
    <location>
        <begin position="575"/>
        <end position="597"/>
    </location>
</feature>
<dbReference type="PANTHER" id="PTHR14107:SF16">
    <property type="entry name" value="AT02583P"/>
    <property type="match status" value="1"/>
</dbReference>
<keyword evidence="2" id="KW-0677">Repeat</keyword>
<sequence>MRFFTTVHFVAFLVDRFVACGMLYMAKSNTFICLSWACSLPILINVFPGIMQNQYLASQQASALPDYIGSALPSTSSGLGVIQTSSHLATATAGGGLVSQPPPREELKSHFVTREGTYRLMTLAEYSRPNRVPMNQMQPGNAMCCAPVRVSFLSVNTNKPEWTTSPSRSAPTPTLMNGCLADDDPLREAEVIPDRICFNMGREIYVYLYRGTTAAADLTHPIDKRVYKGTFPTCHDFNRETATMTSCSLLIGFSAGQVQLIDPFQKEYQMSRLYNEERLIDKTPVTCIRWVPGHPSHFLASHSSGCLYVYHEDVVCAAVAPVYQLVKQGDKYSVWSCKSKTARNPVYKWHIGKSGAIHQFEFSPVDQNILATVGHDGYLRIFNYQSMELLTFMKSYFGGLLCLSWSPDGALIATGGEDDLLTVYSFSERRVVCRGLGHKSWISQVSFDAYSCVLEEGSAAGPSGGGMSDDEGVGVKTRRGNSTVLSSASTSISRLSSASGNLCQPGTSTPNGSIHNTSANGPHSIGVSYRLGSVGHDTQLCLWDVTDDVLKQPLNSQRHRNSTLIAPLGDLQISPDGAASSISPGSTGTGKDSKRKKLQRKGLAAFAAVKLGGGSERRNRDAASSSSSGGDGVDGIFGGEESKLLGSRFCPRMSELPVIEPLICKKIAHERLTVLEFRKDCFVTACQEGFICTWARPGKGAPSMVGRDGPAGGSLSPNESSIAPSTYAVSSTRAQPPGAGGSTSPSSSGVNPSYQHNHYQSQPSTHQQSQQPQYWLSTLTMARPDEIPVDNGAVGADTISDTITSGEAAVYDRQIRLWGIEAQNKLRHSRVLLVGLKGLGAEIAKNLVLCGLNAMQIIDSAPVTEDDTLSNFFLPKDSIGKERGASSLAGVQALNPLVKLTCAKTIDEVDLSSFSLVVLADQPYNVVKTVNEKCRAAGVPFIGSSVYGWIGYAFFDHNGHEFIVKKEKAVVLATVEGEEEEATKVDEKDKETILDEDDDKWETKTISFPSFEEALNVDWLTKKLIRKARGLLPSSYFPIRALLRAEEFNELTGEEDRDIGRITELWVNELERTKQKDEGQTILPEQFDYLFGPQLSATCAILGGFIGQESIKTLTGGKNPFRNLMIYSALDSTTRVCDFPPK</sequence>
<dbReference type="Pfam" id="PF00400">
    <property type="entry name" value="WD40"/>
    <property type="match status" value="1"/>
</dbReference>
<feature type="domain" description="THIF-type NAD/FAD binding fold" evidence="4">
    <location>
        <begin position="811"/>
        <end position="1137"/>
    </location>
</feature>
<gene>
    <name evidence="5" type="primary">WBGene00276114</name>
</gene>
<feature type="compositionally biased region" description="Low complexity" evidence="3">
    <location>
        <begin position="742"/>
        <end position="773"/>
    </location>
</feature>
<feature type="compositionally biased region" description="Polar residues" evidence="3">
    <location>
        <begin position="715"/>
        <end position="734"/>
    </location>
</feature>
<accession>A0A8R1US94</accession>
<dbReference type="Gene3D" id="2.130.10.10">
    <property type="entry name" value="YVTN repeat-like/Quinoprotein amine dehydrogenase"/>
    <property type="match status" value="2"/>
</dbReference>
<dbReference type="SUPFAM" id="SSF50978">
    <property type="entry name" value="WD40 repeat-like"/>
    <property type="match status" value="1"/>
</dbReference>
<evidence type="ECO:0000259" key="4">
    <source>
        <dbReference type="Pfam" id="PF00899"/>
    </source>
</evidence>